<evidence type="ECO:0000313" key="1">
    <source>
        <dbReference type="EMBL" id="GLS45594.1"/>
    </source>
</evidence>
<accession>A0A7W6F8P7</accession>
<reference evidence="1" key="1">
    <citation type="journal article" date="2014" name="Int. J. Syst. Evol. Microbiol.">
        <title>Complete genome of a new Firmicutes species belonging to the dominant human colonic microbiota ('Ruminococcus bicirculans') reveals two chromosomes and a selective capacity to utilize plant glucans.</title>
        <authorList>
            <consortium name="NISC Comparative Sequencing Program"/>
            <person name="Wegmann U."/>
            <person name="Louis P."/>
            <person name="Goesmann A."/>
            <person name="Henrissat B."/>
            <person name="Duncan S.H."/>
            <person name="Flint H.J."/>
        </authorList>
    </citation>
    <scope>NUCLEOTIDE SEQUENCE</scope>
    <source>
        <strain evidence="1">NBRC 107710</strain>
    </source>
</reference>
<dbReference type="Proteomes" id="UP001156881">
    <property type="component" value="Unassembled WGS sequence"/>
</dbReference>
<reference evidence="1" key="4">
    <citation type="submission" date="2023-01" db="EMBL/GenBank/DDBJ databases">
        <title>Draft genome sequence of Methylobacterium brachythecii strain NBRC 107710.</title>
        <authorList>
            <person name="Sun Q."/>
            <person name="Mori K."/>
        </authorList>
    </citation>
    <scope>NUCLEOTIDE SEQUENCE</scope>
    <source>
        <strain evidence="1">NBRC 107710</strain>
    </source>
</reference>
<name>A0A7W6F8P7_9HYPH</name>
<dbReference type="EMBL" id="JACIDN010000008">
    <property type="protein sequence ID" value="MBB3904732.1"/>
    <property type="molecule type" value="Genomic_DNA"/>
</dbReference>
<dbReference type="EMBL" id="BSPG01000024">
    <property type="protein sequence ID" value="GLS45594.1"/>
    <property type="molecule type" value="Genomic_DNA"/>
</dbReference>
<evidence type="ECO:0000313" key="3">
    <source>
        <dbReference type="Proteomes" id="UP000517759"/>
    </source>
</evidence>
<proteinExistence type="predicted"/>
<gene>
    <name evidence="1" type="ORF">GCM10007884_35850</name>
    <name evidence="2" type="ORF">GGR33_004255</name>
</gene>
<evidence type="ECO:0000313" key="2">
    <source>
        <dbReference type="EMBL" id="MBB3904732.1"/>
    </source>
</evidence>
<reference evidence="2 3" key="3">
    <citation type="submission" date="2020-08" db="EMBL/GenBank/DDBJ databases">
        <title>Genomic Encyclopedia of Type Strains, Phase IV (KMG-IV): sequencing the most valuable type-strain genomes for metagenomic binning, comparative biology and taxonomic classification.</title>
        <authorList>
            <person name="Goeker M."/>
        </authorList>
    </citation>
    <scope>NUCLEOTIDE SEQUENCE [LARGE SCALE GENOMIC DNA]</scope>
    <source>
        <strain evidence="2 3">DSM 24105</strain>
    </source>
</reference>
<dbReference type="Proteomes" id="UP000517759">
    <property type="component" value="Unassembled WGS sequence"/>
</dbReference>
<protein>
    <submittedName>
        <fullName evidence="2">Uncharacterized protein</fullName>
    </submittedName>
</protein>
<reference evidence="4" key="2">
    <citation type="journal article" date="2019" name="Int. J. Syst. Evol. Microbiol.">
        <title>The Global Catalogue of Microorganisms (GCM) 10K type strain sequencing project: providing services to taxonomists for standard genome sequencing and annotation.</title>
        <authorList>
            <consortium name="The Broad Institute Genomics Platform"/>
            <consortium name="The Broad Institute Genome Sequencing Center for Infectious Disease"/>
            <person name="Wu L."/>
            <person name="Ma J."/>
        </authorList>
    </citation>
    <scope>NUCLEOTIDE SEQUENCE [LARGE SCALE GENOMIC DNA]</scope>
    <source>
        <strain evidence="4">NBRC 107710</strain>
    </source>
</reference>
<evidence type="ECO:0000313" key="4">
    <source>
        <dbReference type="Proteomes" id="UP001156881"/>
    </source>
</evidence>
<keyword evidence="4" id="KW-1185">Reference proteome</keyword>
<comment type="caution">
    <text evidence="2">The sequence shown here is derived from an EMBL/GenBank/DDBJ whole genome shotgun (WGS) entry which is preliminary data.</text>
</comment>
<sequence>MFADEVAERPYNKDVVTASLRHVRLFFLRVQTFVRTVAMVRLWRVAAAVHDLVGWIWDGLLWSAKVN</sequence>
<organism evidence="2 3">
    <name type="scientific">Methylobacterium brachythecii</name>
    <dbReference type="NCBI Taxonomy" id="1176177"/>
    <lineage>
        <taxon>Bacteria</taxon>
        <taxon>Pseudomonadati</taxon>
        <taxon>Pseudomonadota</taxon>
        <taxon>Alphaproteobacteria</taxon>
        <taxon>Hyphomicrobiales</taxon>
        <taxon>Methylobacteriaceae</taxon>
        <taxon>Methylobacterium</taxon>
    </lineage>
</organism>
<dbReference type="AlphaFoldDB" id="A0A7W6F8P7"/>